<feature type="transmembrane region" description="Helical" evidence="6">
    <location>
        <begin position="60"/>
        <end position="82"/>
    </location>
</feature>
<evidence type="ECO:0000313" key="8">
    <source>
        <dbReference type="Proteomes" id="UP001055804"/>
    </source>
</evidence>
<gene>
    <name evidence="7" type="ORF">NJQ99_01565</name>
</gene>
<keyword evidence="4 6" id="KW-1133">Transmembrane helix</keyword>
<comment type="subcellular location">
    <subcellularLocation>
        <location evidence="1">Cell membrane</location>
        <topology evidence="1">Multi-pass membrane protein</topology>
    </subcellularLocation>
</comment>
<evidence type="ECO:0000256" key="1">
    <source>
        <dbReference type="ARBA" id="ARBA00004651"/>
    </source>
</evidence>
<evidence type="ECO:0000256" key="4">
    <source>
        <dbReference type="ARBA" id="ARBA00022989"/>
    </source>
</evidence>
<keyword evidence="5 6" id="KW-0472">Membrane</keyword>
<keyword evidence="2" id="KW-1003">Cell membrane</keyword>
<feature type="transmembrane region" description="Helical" evidence="6">
    <location>
        <begin position="142"/>
        <end position="167"/>
    </location>
</feature>
<dbReference type="PANTHER" id="PTHR30086:SF20">
    <property type="entry name" value="ARGININE EXPORTER PROTEIN ARGO-RELATED"/>
    <property type="match status" value="1"/>
</dbReference>
<dbReference type="GO" id="GO:0015171">
    <property type="term" value="F:amino acid transmembrane transporter activity"/>
    <property type="evidence" value="ECO:0007669"/>
    <property type="project" value="TreeGrafter"/>
</dbReference>
<keyword evidence="3 6" id="KW-0812">Transmembrane</keyword>
<dbReference type="GO" id="GO:0005886">
    <property type="term" value="C:plasma membrane"/>
    <property type="evidence" value="ECO:0007669"/>
    <property type="project" value="UniProtKB-SubCell"/>
</dbReference>
<dbReference type="Pfam" id="PF01810">
    <property type="entry name" value="LysE"/>
    <property type="match status" value="1"/>
</dbReference>
<dbReference type="EMBL" id="JAMZFT010000001">
    <property type="protein sequence ID" value="MCP1335091.1"/>
    <property type="molecule type" value="Genomic_DNA"/>
</dbReference>
<evidence type="ECO:0000313" key="7">
    <source>
        <dbReference type="EMBL" id="MCP1335091.1"/>
    </source>
</evidence>
<dbReference type="Proteomes" id="UP001055804">
    <property type="component" value="Unassembled WGS sequence"/>
</dbReference>
<evidence type="ECO:0000256" key="3">
    <source>
        <dbReference type="ARBA" id="ARBA00022692"/>
    </source>
</evidence>
<protein>
    <submittedName>
        <fullName evidence="7">LysE family translocator</fullName>
    </submittedName>
</protein>
<dbReference type="AlphaFoldDB" id="A0A9J6PBX0"/>
<feature type="transmembrane region" description="Helical" evidence="6">
    <location>
        <begin position="30"/>
        <end position="54"/>
    </location>
</feature>
<keyword evidence="8" id="KW-1185">Reference proteome</keyword>
<comment type="caution">
    <text evidence="7">The sequence shown here is derived from an EMBL/GenBank/DDBJ whole genome shotgun (WGS) entry which is preliminary data.</text>
</comment>
<evidence type="ECO:0000256" key="5">
    <source>
        <dbReference type="ARBA" id="ARBA00023136"/>
    </source>
</evidence>
<reference evidence="7" key="1">
    <citation type="submission" date="2022-06" db="EMBL/GenBank/DDBJ databases">
        <title>Isolation and Genomics of Futiania mangrovii gen. nov., sp. nov., a Rare and Metabolically-versatile member in the Class Alphaproteobacteria.</title>
        <authorList>
            <person name="Liu L."/>
            <person name="Huang W.-C."/>
            <person name="Pan J."/>
            <person name="Li J."/>
            <person name="Huang Y."/>
            <person name="Du H."/>
            <person name="Liu Y."/>
            <person name="Li M."/>
        </authorList>
    </citation>
    <scope>NUCLEOTIDE SEQUENCE</scope>
    <source>
        <strain evidence="7">FT118</strain>
    </source>
</reference>
<feature type="transmembrane region" description="Helical" evidence="6">
    <location>
        <begin position="107"/>
        <end position="130"/>
    </location>
</feature>
<proteinExistence type="predicted"/>
<evidence type="ECO:0000256" key="6">
    <source>
        <dbReference type="SAM" id="Phobius"/>
    </source>
</evidence>
<accession>A0A9J6PBX0</accession>
<sequence length="207" mass="20992">MIGVIVAAPIGPVNLVCIQRTIQHGRLNGLLAGMGAVAADAVFAALAAFGLVAASDLVGGLGAGIQILGALFLVILGVRTILKARPRGMTADVAEGARAGLWQAPALTFLLTITNPMTLLGFIAIFAGAGGLVGTHVDTVEALLLVAGVAAGSAGWWLALTGVVGTVRSRFTDSWVMRLNQFSGLCIMGFGAWLLYRIAAAGGLTVN</sequence>
<dbReference type="InterPro" id="IPR001123">
    <property type="entry name" value="LeuE-type"/>
</dbReference>
<dbReference type="PANTHER" id="PTHR30086">
    <property type="entry name" value="ARGININE EXPORTER PROTEIN ARGO"/>
    <property type="match status" value="1"/>
</dbReference>
<dbReference type="RefSeq" id="WP_269331046.1">
    <property type="nucleotide sequence ID" value="NZ_JAMZFT010000001.1"/>
</dbReference>
<name>A0A9J6PBX0_9PROT</name>
<feature type="transmembrane region" description="Helical" evidence="6">
    <location>
        <begin position="179"/>
        <end position="199"/>
    </location>
</feature>
<organism evidence="7 8">
    <name type="scientific">Futiania mangrovi</name>
    <dbReference type="NCBI Taxonomy" id="2959716"/>
    <lineage>
        <taxon>Bacteria</taxon>
        <taxon>Pseudomonadati</taxon>
        <taxon>Pseudomonadota</taxon>
        <taxon>Alphaproteobacteria</taxon>
        <taxon>Futianiales</taxon>
        <taxon>Futianiaceae</taxon>
        <taxon>Futiania</taxon>
    </lineage>
</organism>
<evidence type="ECO:0000256" key="2">
    <source>
        <dbReference type="ARBA" id="ARBA00022475"/>
    </source>
</evidence>